<comment type="caution">
    <text evidence="3">The sequence shown here is derived from an EMBL/GenBank/DDBJ whole genome shotgun (WGS) entry which is preliminary data.</text>
</comment>
<feature type="transmembrane region" description="Helical" evidence="2">
    <location>
        <begin position="81"/>
        <end position="100"/>
    </location>
</feature>
<evidence type="ECO:0000313" key="4">
    <source>
        <dbReference type="Proteomes" id="UP001151760"/>
    </source>
</evidence>
<reference evidence="3" key="2">
    <citation type="submission" date="2022-01" db="EMBL/GenBank/DDBJ databases">
        <authorList>
            <person name="Yamashiro T."/>
            <person name="Shiraishi A."/>
            <person name="Satake H."/>
            <person name="Nakayama K."/>
        </authorList>
    </citation>
    <scope>NUCLEOTIDE SEQUENCE</scope>
</reference>
<dbReference type="Proteomes" id="UP001151760">
    <property type="component" value="Unassembled WGS sequence"/>
</dbReference>
<dbReference type="EMBL" id="BQNB010021273">
    <property type="protein sequence ID" value="GJU04683.1"/>
    <property type="molecule type" value="Genomic_DNA"/>
</dbReference>
<proteinExistence type="predicted"/>
<reference evidence="3" key="1">
    <citation type="journal article" date="2022" name="Int. J. Mol. Sci.">
        <title>Draft Genome of Tanacetum Coccineum: Genomic Comparison of Closely Related Tanacetum-Family Plants.</title>
        <authorList>
            <person name="Yamashiro T."/>
            <person name="Shiraishi A."/>
            <person name="Nakayama K."/>
            <person name="Satake H."/>
        </authorList>
    </citation>
    <scope>NUCLEOTIDE SEQUENCE</scope>
</reference>
<feature type="region of interest" description="Disordered" evidence="1">
    <location>
        <begin position="1"/>
        <end position="36"/>
    </location>
</feature>
<protein>
    <submittedName>
        <fullName evidence="3">Uncharacterized protein</fullName>
    </submittedName>
</protein>
<evidence type="ECO:0000256" key="1">
    <source>
        <dbReference type="SAM" id="MobiDB-lite"/>
    </source>
</evidence>
<keyword evidence="2" id="KW-0812">Transmembrane</keyword>
<accession>A0ABQ5IZQ5</accession>
<sequence>MLTNKGWVDGDGSNPGGRFGKPRGGRETRGGRDGLDGPMCALARDGFDGAYGGERGFFLGGGEGVLLFGCSSLEDVRLTQFGYLTLILVVFLLKFGELVLDELVMRMN</sequence>
<name>A0ABQ5IZQ5_9ASTR</name>
<gene>
    <name evidence="3" type="ORF">Tco_1121113</name>
</gene>
<feature type="compositionally biased region" description="Basic and acidic residues" evidence="1">
    <location>
        <begin position="24"/>
        <end position="35"/>
    </location>
</feature>
<keyword evidence="4" id="KW-1185">Reference proteome</keyword>
<keyword evidence="2" id="KW-0472">Membrane</keyword>
<evidence type="ECO:0000313" key="3">
    <source>
        <dbReference type="EMBL" id="GJU04683.1"/>
    </source>
</evidence>
<keyword evidence="2" id="KW-1133">Transmembrane helix</keyword>
<organism evidence="3 4">
    <name type="scientific">Tanacetum coccineum</name>
    <dbReference type="NCBI Taxonomy" id="301880"/>
    <lineage>
        <taxon>Eukaryota</taxon>
        <taxon>Viridiplantae</taxon>
        <taxon>Streptophyta</taxon>
        <taxon>Embryophyta</taxon>
        <taxon>Tracheophyta</taxon>
        <taxon>Spermatophyta</taxon>
        <taxon>Magnoliopsida</taxon>
        <taxon>eudicotyledons</taxon>
        <taxon>Gunneridae</taxon>
        <taxon>Pentapetalae</taxon>
        <taxon>asterids</taxon>
        <taxon>campanulids</taxon>
        <taxon>Asterales</taxon>
        <taxon>Asteraceae</taxon>
        <taxon>Asteroideae</taxon>
        <taxon>Anthemideae</taxon>
        <taxon>Anthemidinae</taxon>
        <taxon>Tanacetum</taxon>
    </lineage>
</organism>
<evidence type="ECO:0000256" key="2">
    <source>
        <dbReference type="SAM" id="Phobius"/>
    </source>
</evidence>